<organism evidence="2 3">
    <name type="scientific">Ganoderma sinense ZZ0214-1</name>
    <dbReference type="NCBI Taxonomy" id="1077348"/>
    <lineage>
        <taxon>Eukaryota</taxon>
        <taxon>Fungi</taxon>
        <taxon>Dikarya</taxon>
        <taxon>Basidiomycota</taxon>
        <taxon>Agaricomycotina</taxon>
        <taxon>Agaricomycetes</taxon>
        <taxon>Polyporales</taxon>
        <taxon>Polyporaceae</taxon>
        <taxon>Ganoderma</taxon>
    </lineage>
</organism>
<feature type="region of interest" description="Disordered" evidence="1">
    <location>
        <begin position="86"/>
        <end position="134"/>
    </location>
</feature>
<evidence type="ECO:0000313" key="3">
    <source>
        <dbReference type="Proteomes" id="UP000230002"/>
    </source>
</evidence>
<feature type="region of interest" description="Disordered" evidence="1">
    <location>
        <begin position="1"/>
        <end position="29"/>
    </location>
</feature>
<dbReference type="Proteomes" id="UP000230002">
    <property type="component" value="Unassembled WGS sequence"/>
</dbReference>
<reference evidence="2 3" key="1">
    <citation type="journal article" date="2015" name="Sci. Rep.">
        <title>Chromosome-level genome map provides insights into diverse defense mechanisms in the medicinal fungus Ganoderma sinense.</title>
        <authorList>
            <person name="Zhu Y."/>
            <person name="Xu J."/>
            <person name="Sun C."/>
            <person name="Zhou S."/>
            <person name="Xu H."/>
            <person name="Nelson D.R."/>
            <person name="Qian J."/>
            <person name="Song J."/>
            <person name="Luo H."/>
            <person name="Xiang L."/>
            <person name="Li Y."/>
            <person name="Xu Z."/>
            <person name="Ji A."/>
            <person name="Wang L."/>
            <person name="Lu S."/>
            <person name="Hayward A."/>
            <person name="Sun W."/>
            <person name="Li X."/>
            <person name="Schwartz D.C."/>
            <person name="Wang Y."/>
            <person name="Chen S."/>
        </authorList>
    </citation>
    <scope>NUCLEOTIDE SEQUENCE [LARGE SCALE GENOMIC DNA]</scope>
    <source>
        <strain evidence="2 3">ZZ0214-1</strain>
    </source>
</reference>
<dbReference type="EMBL" id="AYKW01000034">
    <property type="protein sequence ID" value="PIL27133.1"/>
    <property type="molecule type" value="Genomic_DNA"/>
</dbReference>
<feature type="compositionally biased region" description="Basic and acidic residues" evidence="1">
    <location>
        <begin position="434"/>
        <end position="446"/>
    </location>
</feature>
<dbReference type="OrthoDB" id="10261408at2759"/>
<feature type="compositionally biased region" description="Pro residues" evidence="1">
    <location>
        <begin position="289"/>
        <end position="298"/>
    </location>
</feature>
<proteinExistence type="predicted"/>
<dbReference type="AlphaFoldDB" id="A0A2G8S032"/>
<evidence type="ECO:0000313" key="2">
    <source>
        <dbReference type="EMBL" id="PIL27133.1"/>
    </source>
</evidence>
<feature type="compositionally biased region" description="Low complexity" evidence="1">
    <location>
        <begin position="1"/>
        <end position="25"/>
    </location>
</feature>
<keyword evidence="3" id="KW-1185">Reference proteome</keyword>
<gene>
    <name evidence="2" type="ORF">GSI_10274</name>
</gene>
<feature type="compositionally biased region" description="Polar residues" evidence="1">
    <location>
        <begin position="423"/>
        <end position="433"/>
    </location>
</feature>
<protein>
    <submittedName>
        <fullName evidence="2">Uncharacterized protein</fullName>
    </submittedName>
</protein>
<comment type="caution">
    <text evidence="2">The sequence shown here is derived from an EMBL/GenBank/DDBJ whole genome shotgun (WGS) entry which is preliminary data.</text>
</comment>
<feature type="region of interest" description="Disordered" evidence="1">
    <location>
        <begin position="280"/>
        <end position="306"/>
    </location>
</feature>
<name>A0A2G8S032_9APHY</name>
<sequence length="456" mass="49333">MTTDNMNTDTITSGQSPTRPRAASRPTRDQIDAVHSYLARLRASGSSYSIQDALAFIHNLNYSVPESSPNHRLGSAVDLSTVEVSSSSTGQLLPPSAEKGVEGSSPGNATLVSAPATNQGASGPSIQATSNAISEGGETTPYEKLYPGFDPKEDLEVNLASRITICRWGNCQDVWCRLDKMWCDHIFGDYNTPEGVSHKEEILAPHNRLPGEKVRCLWQGCERTFPVDGLKKHVEDTHLLLYRLRCIHCGTEKRDGSYRRTHGPASMCPQNSRFQQANALVPPSDQNPQVPPYTPPTDGPTRVLDDTPHAQSALADMSSSSGPAPNPAFAYQDSLGRYLDKRLESLRSSLYGRSPASGGDVPTQPIWRTPAAILSLHPQEYKANRHPALVAAAAASAPVSSAPQFIAPDLLIARRPEDGALSVSHSGSTFPSQTRDREGEPRDPRGGRAGRWLLNS</sequence>
<feature type="region of interest" description="Disordered" evidence="1">
    <location>
        <begin position="418"/>
        <end position="456"/>
    </location>
</feature>
<evidence type="ECO:0000256" key="1">
    <source>
        <dbReference type="SAM" id="MobiDB-lite"/>
    </source>
</evidence>
<dbReference type="STRING" id="1077348.A0A2G8S032"/>
<feature type="compositionally biased region" description="Polar residues" evidence="1">
    <location>
        <begin position="105"/>
        <end position="133"/>
    </location>
</feature>
<accession>A0A2G8S032</accession>